<proteinExistence type="predicted"/>
<evidence type="ECO:0000259" key="4">
    <source>
        <dbReference type="Pfam" id="PF07638"/>
    </source>
</evidence>
<keyword evidence="3" id="KW-0804">Transcription</keyword>
<dbReference type="SUPFAM" id="SSF88659">
    <property type="entry name" value="Sigma3 and sigma4 domains of RNA polymerase sigma factors"/>
    <property type="match status" value="1"/>
</dbReference>
<dbReference type="InterPro" id="IPR053812">
    <property type="entry name" value="HTH_Sigma70_ECF-like"/>
</dbReference>
<accession>A0A411HLS9</accession>
<keyword evidence="2" id="KW-0731">Sigma factor</keyword>
<dbReference type="PANTHER" id="PTHR43133:SF39">
    <property type="entry name" value="SIMILAR TO RNA POLYMERASE SIGMA-E FACTOR"/>
    <property type="match status" value="1"/>
</dbReference>
<keyword evidence="1" id="KW-0805">Transcription regulation</keyword>
<dbReference type="GO" id="GO:0006352">
    <property type="term" value="P:DNA-templated transcription initiation"/>
    <property type="evidence" value="ECO:0007669"/>
    <property type="project" value="InterPro"/>
</dbReference>
<dbReference type="Proteomes" id="UP000291562">
    <property type="component" value="Chromosome"/>
</dbReference>
<evidence type="ECO:0000256" key="2">
    <source>
        <dbReference type="ARBA" id="ARBA00023082"/>
    </source>
</evidence>
<reference evidence="5 6" key="1">
    <citation type="submission" date="2019-01" db="EMBL/GenBank/DDBJ databases">
        <title>Pseudolysobacter antarctica gen. nov., sp. nov., isolated from Fildes Peninsula, Antarctica.</title>
        <authorList>
            <person name="Wei Z."/>
            <person name="Peng F."/>
        </authorList>
    </citation>
    <scope>NUCLEOTIDE SEQUENCE [LARGE SCALE GENOMIC DNA]</scope>
    <source>
        <strain evidence="5 6">AQ6-296</strain>
    </source>
</reference>
<dbReference type="PANTHER" id="PTHR43133">
    <property type="entry name" value="RNA POLYMERASE ECF-TYPE SIGMA FACTO"/>
    <property type="match status" value="1"/>
</dbReference>
<dbReference type="GO" id="GO:0016987">
    <property type="term" value="F:sigma factor activity"/>
    <property type="evidence" value="ECO:0007669"/>
    <property type="project" value="UniProtKB-KW"/>
</dbReference>
<dbReference type="InterPro" id="IPR036388">
    <property type="entry name" value="WH-like_DNA-bd_sf"/>
</dbReference>
<evidence type="ECO:0000313" key="5">
    <source>
        <dbReference type="EMBL" id="QBB71453.1"/>
    </source>
</evidence>
<dbReference type="Pfam" id="PF07638">
    <property type="entry name" value="Sigma70_ECF"/>
    <property type="match status" value="1"/>
</dbReference>
<dbReference type="KEGG" id="xbc:ELE36_14405"/>
<dbReference type="InterPro" id="IPR013324">
    <property type="entry name" value="RNA_pol_sigma_r3/r4-like"/>
</dbReference>
<sequence>MSELPSAASRSVSSVQPTDALFSGVYARLKAMASRQRARVGSATLNTTALVHELYLKLSTSRELNFETPAQFFDYAAQAMRHILVDRARERMSLKRGGEIIMEDEDAVIHLADGTAERTLQLDDALRRLERDDPRAARLVALHYFAGLSLPEIAALTGVATRTLNRDWRYARAFLYEQIG</sequence>
<dbReference type="NCBIfam" id="TIGR02999">
    <property type="entry name" value="Sig-70_X6"/>
    <property type="match status" value="1"/>
</dbReference>
<protein>
    <submittedName>
        <fullName evidence="5">Sigma-70 family RNA polymerase sigma factor</fullName>
    </submittedName>
</protein>
<dbReference type="NCBIfam" id="TIGR02937">
    <property type="entry name" value="sigma70-ECF"/>
    <property type="match status" value="1"/>
</dbReference>
<keyword evidence="6" id="KW-1185">Reference proteome</keyword>
<dbReference type="AlphaFoldDB" id="A0A411HLS9"/>
<gene>
    <name evidence="5" type="ORF">ELE36_14405</name>
</gene>
<dbReference type="Gene3D" id="1.10.10.10">
    <property type="entry name" value="Winged helix-like DNA-binding domain superfamily/Winged helix DNA-binding domain"/>
    <property type="match status" value="1"/>
</dbReference>
<evidence type="ECO:0000256" key="3">
    <source>
        <dbReference type="ARBA" id="ARBA00023163"/>
    </source>
</evidence>
<dbReference type="OrthoDB" id="128473at2"/>
<dbReference type="InterPro" id="IPR014284">
    <property type="entry name" value="RNA_pol_sigma-70_dom"/>
</dbReference>
<dbReference type="InterPro" id="IPR011517">
    <property type="entry name" value="RNA_pol_sigma70_ECF-like"/>
</dbReference>
<name>A0A411HLS9_9GAMM</name>
<dbReference type="RefSeq" id="WP_129834469.1">
    <property type="nucleotide sequence ID" value="NZ_CP035704.1"/>
</dbReference>
<evidence type="ECO:0000313" key="6">
    <source>
        <dbReference type="Proteomes" id="UP000291562"/>
    </source>
</evidence>
<evidence type="ECO:0000256" key="1">
    <source>
        <dbReference type="ARBA" id="ARBA00023015"/>
    </source>
</evidence>
<dbReference type="EMBL" id="CP035704">
    <property type="protein sequence ID" value="QBB71453.1"/>
    <property type="molecule type" value="Genomic_DNA"/>
</dbReference>
<organism evidence="5 6">
    <name type="scientific">Pseudolysobacter antarcticus</name>
    <dbReference type="NCBI Taxonomy" id="2511995"/>
    <lineage>
        <taxon>Bacteria</taxon>
        <taxon>Pseudomonadati</taxon>
        <taxon>Pseudomonadota</taxon>
        <taxon>Gammaproteobacteria</taxon>
        <taxon>Lysobacterales</taxon>
        <taxon>Rhodanobacteraceae</taxon>
        <taxon>Pseudolysobacter</taxon>
    </lineage>
</organism>
<dbReference type="InterPro" id="IPR039425">
    <property type="entry name" value="RNA_pol_sigma-70-like"/>
</dbReference>
<feature type="domain" description="RNA polymerase sigma-70 ECF-like HTH" evidence="4">
    <location>
        <begin position="18"/>
        <end position="178"/>
    </location>
</feature>